<organism evidence="3 4">
    <name type="scientific">Glutamicibacter ectropisis</name>
    <dbReference type="NCBI Taxonomy" id="3046593"/>
    <lineage>
        <taxon>Bacteria</taxon>
        <taxon>Bacillati</taxon>
        <taxon>Actinomycetota</taxon>
        <taxon>Actinomycetes</taxon>
        <taxon>Micrococcales</taxon>
        <taxon>Micrococcaceae</taxon>
        <taxon>Glutamicibacter</taxon>
    </lineage>
</organism>
<name>A0AAU6WEQ2_9MICC</name>
<evidence type="ECO:0008006" key="5">
    <source>
        <dbReference type="Google" id="ProtNLM"/>
    </source>
</evidence>
<feature type="chain" id="PRO_5044008698" description="Htaa domain-containing protein" evidence="2">
    <location>
        <begin position="35"/>
        <end position="469"/>
    </location>
</feature>
<dbReference type="RefSeq" id="WP_345472454.1">
    <property type="nucleotide sequence ID" value="NZ_CP125942.1"/>
</dbReference>
<dbReference type="AlphaFoldDB" id="A0AAU6WEQ2"/>
<evidence type="ECO:0000313" key="4">
    <source>
        <dbReference type="Proteomes" id="UP001486888"/>
    </source>
</evidence>
<feature type="region of interest" description="Disordered" evidence="1">
    <location>
        <begin position="296"/>
        <end position="315"/>
    </location>
</feature>
<keyword evidence="4" id="KW-1185">Reference proteome</keyword>
<sequence length="469" mass="47945">MAKYGITKVRQSLALAAATGVAVSIAAVAIPAHAAEQTLDGVSLTWGLNAESGAAGFAPGTCNFLSAGVAGNTGSSRVWTENDGFYKSSEGNVSIIKDGPDGSTMTPTWATKCQTGDGSNVTTGTGANQKVSNNKVVLSNGTGKVDPQTGEATVSWTGSFTSVFYSGMTYWSATDPVLTVAADGSATLKATASGYQADMNDTSKWIPIPGEEITLANLSGVELTKDGFSATPAYLGVDAPASVSQVKTGDNWGSFPADFVEFQGKTGTQSYWYSSGGAADPRKPVTSLNVAWEADFTGPVDPEEPENPENSDSKNVELDVTVPKQPVEPEEKVFKWNIAGDSLSLGTAKQQSIGFVASGTLPEITVSDTREASKGWTVTGKTTAFKDGANTFGGNGLGWAPTGSGTEGVVTLGEYVVPGSTNGLSATSTMASATGASTAKLNTGVHLLAPTDAPAGDYTSTLTVTAIQK</sequence>
<reference evidence="3 4" key="1">
    <citation type="submission" date="2023-05" db="EMBL/GenBank/DDBJ databases">
        <title>Glutamicibacter sp. B1, complete genome.</title>
        <authorList>
            <person name="Long Y.H."/>
            <person name="Fang T."/>
            <person name="Li X.Y."/>
        </authorList>
    </citation>
    <scope>NUCLEOTIDE SEQUENCE [LARGE SCALE GENOMIC DNA]</scope>
    <source>
        <strain evidence="3 4">B1</strain>
    </source>
</reference>
<dbReference type="KEGG" id="gey:QMQ05_01620"/>
<feature type="signal peptide" evidence="2">
    <location>
        <begin position="1"/>
        <end position="34"/>
    </location>
</feature>
<keyword evidence="2" id="KW-0732">Signal</keyword>
<evidence type="ECO:0000256" key="2">
    <source>
        <dbReference type="SAM" id="SignalP"/>
    </source>
</evidence>
<evidence type="ECO:0000313" key="3">
    <source>
        <dbReference type="EMBL" id="XAO46272.1"/>
    </source>
</evidence>
<gene>
    <name evidence="3" type="ORF">QMQ05_01620</name>
</gene>
<dbReference type="EMBL" id="CP125942">
    <property type="protein sequence ID" value="XAO46272.1"/>
    <property type="molecule type" value="Genomic_DNA"/>
</dbReference>
<dbReference type="Proteomes" id="UP001486888">
    <property type="component" value="Chromosome"/>
</dbReference>
<accession>A0AAU6WEQ2</accession>
<proteinExistence type="predicted"/>
<evidence type="ECO:0000256" key="1">
    <source>
        <dbReference type="SAM" id="MobiDB-lite"/>
    </source>
</evidence>
<protein>
    <recommendedName>
        <fullName evidence="5">Htaa domain-containing protein</fullName>
    </recommendedName>
</protein>